<dbReference type="PROSITE" id="PS01209">
    <property type="entry name" value="LDLRA_1"/>
    <property type="match status" value="1"/>
</dbReference>
<protein>
    <submittedName>
        <fullName evidence="4">Uncharacterized protein</fullName>
    </submittedName>
</protein>
<feature type="chain" id="PRO_5035179540" evidence="3">
    <location>
        <begin position="28"/>
        <end position="267"/>
    </location>
</feature>
<evidence type="ECO:0000256" key="1">
    <source>
        <dbReference type="ARBA" id="ARBA00023157"/>
    </source>
</evidence>
<feature type="signal peptide" evidence="3">
    <location>
        <begin position="1"/>
        <end position="27"/>
    </location>
</feature>
<keyword evidence="1 2" id="KW-1015">Disulfide bond</keyword>
<dbReference type="EMBL" id="CAJVCH010321627">
    <property type="protein sequence ID" value="CAG7786621.1"/>
    <property type="molecule type" value="Genomic_DNA"/>
</dbReference>
<gene>
    <name evidence="4" type="ORF">AFUS01_LOCUS25182</name>
</gene>
<dbReference type="InterPro" id="IPR023415">
    <property type="entry name" value="LDLR_class-A_CS"/>
</dbReference>
<comment type="caution">
    <text evidence="4">The sequence shown here is derived from an EMBL/GenBank/DDBJ whole genome shotgun (WGS) entry which is preliminary data.</text>
</comment>
<keyword evidence="5" id="KW-1185">Reference proteome</keyword>
<proteinExistence type="predicted"/>
<reference evidence="4" key="1">
    <citation type="submission" date="2021-06" db="EMBL/GenBank/DDBJ databases">
        <authorList>
            <person name="Hodson N. C."/>
            <person name="Mongue J. A."/>
            <person name="Jaron S. K."/>
        </authorList>
    </citation>
    <scope>NUCLEOTIDE SEQUENCE</scope>
</reference>
<dbReference type="PROSITE" id="PS50068">
    <property type="entry name" value="LDLRA_2"/>
    <property type="match status" value="1"/>
</dbReference>
<accession>A0A8J2KIH0</accession>
<feature type="disulfide bond" evidence="2">
    <location>
        <begin position="79"/>
        <end position="94"/>
    </location>
</feature>
<name>A0A8J2KIH0_9HEXA</name>
<dbReference type="Pfam" id="PF00057">
    <property type="entry name" value="Ldl_recept_a"/>
    <property type="match status" value="1"/>
</dbReference>
<dbReference type="Proteomes" id="UP000708208">
    <property type="component" value="Unassembled WGS sequence"/>
</dbReference>
<evidence type="ECO:0000256" key="2">
    <source>
        <dbReference type="PROSITE-ProRule" id="PRU00124"/>
    </source>
</evidence>
<sequence>MVFVNFSWALILSYNCFIIHHSPHVSCIETTAEVEKVTGADGNMDEPEEGTTQKPKNCPVGYFECLSDSSLCVPQASICNSRADCPDNSDEAGCQNQHDKNFWDSLFFKRPGEDVEDLEEITCKYKLTPNPEVKVAGELLLPGKGKEIGKRGKKLRYSHNSLKTPDIDGKKISSTPMSPTWDSMLADDWVASTEAEWETECLCVSEKLFCQNLHSTNLSSIPRDVEFLDLDGSRVSLQDFSNIDFPQLDSLYNLQIRPTPYKNGYIF</sequence>
<evidence type="ECO:0000313" key="5">
    <source>
        <dbReference type="Proteomes" id="UP000708208"/>
    </source>
</evidence>
<dbReference type="AlphaFoldDB" id="A0A8J2KIH0"/>
<dbReference type="InterPro" id="IPR002172">
    <property type="entry name" value="LDrepeatLR_classA_rpt"/>
</dbReference>
<dbReference type="OrthoDB" id="6433699at2759"/>
<keyword evidence="3" id="KW-0732">Signal</keyword>
<comment type="caution">
    <text evidence="2">Lacks conserved residue(s) required for the propagation of feature annotation.</text>
</comment>
<dbReference type="SMART" id="SM00192">
    <property type="entry name" value="LDLa"/>
    <property type="match status" value="1"/>
</dbReference>
<organism evidence="4 5">
    <name type="scientific">Allacma fusca</name>
    <dbReference type="NCBI Taxonomy" id="39272"/>
    <lineage>
        <taxon>Eukaryota</taxon>
        <taxon>Metazoa</taxon>
        <taxon>Ecdysozoa</taxon>
        <taxon>Arthropoda</taxon>
        <taxon>Hexapoda</taxon>
        <taxon>Collembola</taxon>
        <taxon>Symphypleona</taxon>
        <taxon>Sminthuridae</taxon>
        <taxon>Allacma</taxon>
    </lineage>
</organism>
<dbReference type="CDD" id="cd00112">
    <property type="entry name" value="LDLa"/>
    <property type="match status" value="1"/>
</dbReference>
<evidence type="ECO:0000313" key="4">
    <source>
        <dbReference type="EMBL" id="CAG7786621.1"/>
    </source>
</evidence>
<evidence type="ECO:0000256" key="3">
    <source>
        <dbReference type="SAM" id="SignalP"/>
    </source>
</evidence>